<keyword evidence="1" id="KW-1133">Transmembrane helix</keyword>
<dbReference type="AlphaFoldDB" id="A0A9N9QWV3"/>
<organism evidence="2 3">
    <name type="scientific">Diatraea saccharalis</name>
    <name type="common">sugarcane borer</name>
    <dbReference type="NCBI Taxonomy" id="40085"/>
    <lineage>
        <taxon>Eukaryota</taxon>
        <taxon>Metazoa</taxon>
        <taxon>Ecdysozoa</taxon>
        <taxon>Arthropoda</taxon>
        <taxon>Hexapoda</taxon>
        <taxon>Insecta</taxon>
        <taxon>Pterygota</taxon>
        <taxon>Neoptera</taxon>
        <taxon>Endopterygota</taxon>
        <taxon>Lepidoptera</taxon>
        <taxon>Glossata</taxon>
        <taxon>Ditrysia</taxon>
        <taxon>Pyraloidea</taxon>
        <taxon>Crambidae</taxon>
        <taxon>Crambinae</taxon>
        <taxon>Diatraea</taxon>
    </lineage>
</organism>
<dbReference type="Proteomes" id="UP001153714">
    <property type="component" value="Chromosome 13"/>
</dbReference>
<name>A0A9N9QWV3_9NEOP</name>
<dbReference type="InterPro" id="IPR019172">
    <property type="entry name" value="Osteopetrosis-assoc_TM_1"/>
</dbReference>
<keyword evidence="1" id="KW-0812">Transmembrane</keyword>
<dbReference type="Pfam" id="PF09777">
    <property type="entry name" value="OSTMP1"/>
    <property type="match status" value="1"/>
</dbReference>
<evidence type="ECO:0000256" key="1">
    <source>
        <dbReference type="SAM" id="Phobius"/>
    </source>
</evidence>
<dbReference type="PANTHER" id="PTHR15644:SF2">
    <property type="entry name" value="OSTEOPETROSIS-ASSOCIATED TRANSMEMBRANE PROTEIN 1"/>
    <property type="match status" value="1"/>
</dbReference>
<dbReference type="OrthoDB" id="8021850at2759"/>
<evidence type="ECO:0000313" key="2">
    <source>
        <dbReference type="EMBL" id="CAG9784972.1"/>
    </source>
</evidence>
<evidence type="ECO:0000313" key="3">
    <source>
        <dbReference type="Proteomes" id="UP001153714"/>
    </source>
</evidence>
<proteinExistence type="predicted"/>
<accession>A0A9N9QWV3</accession>
<protein>
    <recommendedName>
        <fullName evidence="4">Osteopetrosis-associated transmembrane protein 1</fullName>
    </recommendedName>
</protein>
<reference evidence="2" key="2">
    <citation type="submission" date="2022-10" db="EMBL/GenBank/DDBJ databases">
        <authorList>
            <consortium name="ENA_rothamsted_submissions"/>
            <consortium name="culmorum"/>
            <person name="King R."/>
        </authorList>
    </citation>
    <scope>NUCLEOTIDE SEQUENCE</scope>
</reference>
<keyword evidence="3" id="KW-1185">Reference proteome</keyword>
<dbReference type="PANTHER" id="PTHR15644">
    <property type="entry name" value="OSTEOPETROSIS ASSOCIATED TRANSMEMBRANE PROTEIN 1"/>
    <property type="match status" value="1"/>
</dbReference>
<dbReference type="GO" id="GO:0005829">
    <property type="term" value="C:cytosol"/>
    <property type="evidence" value="ECO:0007669"/>
    <property type="project" value="TreeGrafter"/>
</dbReference>
<dbReference type="EMBL" id="OU893344">
    <property type="protein sequence ID" value="CAG9784972.1"/>
    <property type="molecule type" value="Genomic_DNA"/>
</dbReference>
<keyword evidence="1" id="KW-0472">Membrane</keyword>
<gene>
    <name evidence="2" type="ORF">DIATSA_LOCUS3033</name>
</gene>
<sequence>MKSDGKYYRSYIEFPQPELCSKLLDSFAESASNFTVCSIKYARPIRLCEKCVDHYAQFHAIYENLTDTVVNGTSCLALFISQDRLNAIQEFHDNLMTIWDKGNCNDCFDWTADGPEIKNSTLEFNKMFSNTMNCITSNMNPFSNNTKEICNKCMGFYIRLDDYYKSLSKDSIGVDSICMDIVDSMNTTRSIWSKNLHCCDIRKTPELIFLTCTVIVAILPLLFYITVRYCRPIRDLPNVLKESRFKQSILRSVQGRIN</sequence>
<evidence type="ECO:0008006" key="4">
    <source>
        <dbReference type="Google" id="ProtNLM"/>
    </source>
</evidence>
<feature type="transmembrane region" description="Helical" evidence="1">
    <location>
        <begin position="207"/>
        <end position="227"/>
    </location>
</feature>
<reference evidence="2" key="1">
    <citation type="submission" date="2021-12" db="EMBL/GenBank/DDBJ databases">
        <authorList>
            <person name="King R."/>
        </authorList>
    </citation>
    <scope>NUCLEOTIDE SEQUENCE</scope>
</reference>